<dbReference type="AlphaFoldDB" id="A0AAQ3X910"/>
<dbReference type="PANTHER" id="PTHR19446">
    <property type="entry name" value="REVERSE TRANSCRIPTASES"/>
    <property type="match status" value="1"/>
</dbReference>
<name>A0AAQ3X910_PASNO</name>
<sequence>MASALYDHYNVVLGQGFSRVHGLEFSRYRSLFLVNDAFLVLLRKKDHTKEIKDYRPISLIHSFGKLLTKLLANRLAPRLDDLVMKNQCAFIKGRSIHDCFRTVQLTCRLLHRKKVSCVLLKVEIARAFDSVSWPFLLELLEHIGFPRHWRDWISLLLQTSSTKILLNGSTLMAGAKVVWKARVPPRVRFFAWLALQDRCWTAERRQRHGLQETDDCALCDQAVESMEHLMTKCPFVKEVWFMVFNALGWV</sequence>
<evidence type="ECO:0000313" key="4">
    <source>
        <dbReference type="Proteomes" id="UP001341281"/>
    </source>
</evidence>
<dbReference type="EMBL" id="CP144752">
    <property type="protein sequence ID" value="WVZ90178.1"/>
    <property type="molecule type" value="Genomic_DNA"/>
</dbReference>
<proteinExistence type="predicted"/>
<dbReference type="InterPro" id="IPR026960">
    <property type="entry name" value="RVT-Znf"/>
</dbReference>
<feature type="domain" description="Reverse transcriptase" evidence="1">
    <location>
        <begin position="43"/>
        <end position="163"/>
    </location>
</feature>
<gene>
    <name evidence="3" type="ORF">U9M48_036505</name>
</gene>
<dbReference type="Pfam" id="PF00078">
    <property type="entry name" value="RVT_1"/>
    <property type="match status" value="1"/>
</dbReference>
<evidence type="ECO:0000259" key="1">
    <source>
        <dbReference type="Pfam" id="PF00078"/>
    </source>
</evidence>
<dbReference type="InterPro" id="IPR000477">
    <property type="entry name" value="RT_dom"/>
</dbReference>
<accession>A0AAQ3X910</accession>
<protein>
    <recommendedName>
        <fullName evidence="5">Reverse transcriptase domain-containing protein</fullName>
    </recommendedName>
</protein>
<dbReference type="Pfam" id="PF13966">
    <property type="entry name" value="zf-RVT"/>
    <property type="match status" value="1"/>
</dbReference>
<dbReference type="SUPFAM" id="SSF56672">
    <property type="entry name" value="DNA/RNA polymerases"/>
    <property type="match status" value="1"/>
</dbReference>
<evidence type="ECO:0008006" key="5">
    <source>
        <dbReference type="Google" id="ProtNLM"/>
    </source>
</evidence>
<dbReference type="CDD" id="cd01650">
    <property type="entry name" value="RT_nLTR_like"/>
    <property type="match status" value="1"/>
</dbReference>
<reference evidence="3 4" key="1">
    <citation type="submission" date="2024-02" db="EMBL/GenBank/DDBJ databases">
        <title>High-quality chromosome-scale genome assembly of Pensacola bahiagrass (Paspalum notatum Flugge var. saurae).</title>
        <authorList>
            <person name="Vega J.M."/>
            <person name="Podio M."/>
            <person name="Orjuela J."/>
            <person name="Siena L.A."/>
            <person name="Pessino S.C."/>
            <person name="Combes M.C."/>
            <person name="Mariac C."/>
            <person name="Albertini E."/>
            <person name="Pupilli F."/>
            <person name="Ortiz J.P.A."/>
            <person name="Leblanc O."/>
        </authorList>
    </citation>
    <scope>NUCLEOTIDE SEQUENCE [LARGE SCALE GENOMIC DNA]</scope>
    <source>
        <strain evidence="3">R1</strain>
        <tissue evidence="3">Leaf</tissue>
    </source>
</reference>
<evidence type="ECO:0000259" key="2">
    <source>
        <dbReference type="Pfam" id="PF13966"/>
    </source>
</evidence>
<dbReference type="Proteomes" id="UP001341281">
    <property type="component" value="Chromosome 08"/>
</dbReference>
<evidence type="ECO:0000313" key="3">
    <source>
        <dbReference type="EMBL" id="WVZ90178.1"/>
    </source>
</evidence>
<dbReference type="InterPro" id="IPR043502">
    <property type="entry name" value="DNA/RNA_pol_sf"/>
</dbReference>
<feature type="domain" description="Reverse transcriptase zinc-binding" evidence="2">
    <location>
        <begin position="172"/>
        <end position="240"/>
    </location>
</feature>
<organism evidence="3 4">
    <name type="scientific">Paspalum notatum var. saurae</name>
    <dbReference type="NCBI Taxonomy" id="547442"/>
    <lineage>
        <taxon>Eukaryota</taxon>
        <taxon>Viridiplantae</taxon>
        <taxon>Streptophyta</taxon>
        <taxon>Embryophyta</taxon>
        <taxon>Tracheophyta</taxon>
        <taxon>Spermatophyta</taxon>
        <taxon>Magnoliopsida</taxon>
        <taxon>Liliopsida</taxon>
        <taxon>Poales</taxon>
        <taxon>Poaceae</taxon>
        <taxon>PACMAD clade</taxon>
        <taxon>Panicoideae</taxon>
        <taxon>Andropogonodae</taxon>
        <taxon>Paspaleae</taxon>
        <taxon>Paspalinae</taxon>
        <taxon>Paspalum</taxon>
    </lineage>
</organism>
<keyword evidence="4" id="KW-1185">Reference proteome</keyword>